<keyword evidence="3" id="KW-1185">Reference proteome</keyword>
<gene>
    <name evidence="2" type="ORF">PSAB_03360</name>
</gene>
<name>X4ZT78_9BACL</name>
<feature type="region of interest" description="Disordered" evidence="1">
    <location>
        <begin position="93"/>
        <end position="138"/>
    </location>
</feature>
<evidence type="ECO:0000313" key="3">
    <source>
        <dbReference type="Proteomes" id="UP000019772"/>
    </source>
</evidence>
<proteinExistence type="predicted"/>
<evidence type="ECO:0000256" key="1">
    <source>
        <dbReference type="SAM" id="MobiDB-lite"/>
    </source>
</evidence>
<dbReference type="AlphaFoldDB" id="X4ZT78"/>
<dbReference type="HOGENOM" id="CLU_1407587_0_0_9"/>
<organism evidence="2 3">
    <name type="scientific">Paenibacillus sabinae T27</name>
    <dbReference type="NCBI Taxonomy" id="1268072"/>
    <lineage>
        <taxon>Bacteria</taxon>
        <taxon>Bacillati</taxon>
        <taxon>Bacillota</taxon>
        <taxon>Bacilli</taxon>
        <taxon>Bacillales</taxon>
        <taxon>Paenibacillaceae</taxon>
        <taxon>Paenibacillus</taxon>
    </lineage>
</organism>
<dbReference type="EMBL" id="CP004078">
    <property type="protein sequence ID" value="AHV95608.1"/>
    <property type="molecule type" value="Genomic_DNA"/>
</dbReference>
<sequence length="193" mass="22526">MKKYLLCNENKRCSCCGSSLQLTRKKALWYYQRTQTSVERQTNIFHCKICRLDYVMQGYHVDDSGWERLELPITALSSVDIYRGGSNKRSSEVRTYIDPTLKKQANKPMTPKSEMNQSRQQGAASNNRPKEQDPKKLKGIKRSYSEYRNCGNCDFYIKGMCRTHSLMTLSDEVCSRFKHYRKREVFGGAFSPR</sequence>
<dbReference type="STRING" id="1268072.PSAB_03360"/>
<feature type="compositionally biased region" description="Polar residues" evidence="1">
    <location>
        <begin position="113"/>
        <end position="127"/>
    </location>
</feature>
<protein>
    <submittedName>
        <fullName evidence="2">Uncharacterized protein</fullName>
    </submittedName>
</protein>
<dbReference type="KEGG" id="psab:PSAB_03360"/>
<reference evidence="2 3" key="1">
    <citation type="journal article" date="2014" name="PLoS Genet.">
        <title>Comparative Genomic Analysis of N2-Fixing and Non-N2-Fixing Paenibacillus spp.: Organization, Evolution and Expression of the Nitrogen Fixation Genes.</title>
        <authorList>
            <person name="Xie J.B."/>
            <person name="Du Z."/>
            <person name="Bai L."/>
            <person name="Tian C."/>
            <person name="Zhang Y."/>
            <person name="Xie J.Y."/>
            <person name="Wang T."/>
            <person name="Liu X."/>
            <person name="Chen X."/>
            <person name="Cheng Q."/>
            <person name="Chen S."/>
            <person name="Li J."/>
        </authorList>
    </citation>
    <scope>NUCLEOTIDE SEQUENCE [LARGE SCALE GENOMIC DNA]</scope>
    <source>
        <strain evidence="2 3">T27</strain>
    </source>
</reference>
<evidence type="ECO:0000313" key="2">
    <source>
        <dbReference type="EMBL" id="AHV95608.1"/>
    </source>
</evidence>
<dbReference type="Proteomes" id="UP000019772">
    <property type="component" value="Chromosome"/>
</dbReference>
<accession>X4ZT78</accession>